<accession>A0A6L3ZC69</accession>
<sequence length="176" mass="20677">MKRQIPIHTHYANGQPTHWPEMIAYCLQNELKLSDWDFEGFEKMPFVDMKFYWSELCLKKCHHIVPAGFECDPGNDIEFLAVTPEGEKFPFGPLVKCTNVDQIKITNYLGLQEFSMNERLYGTIMHHGVDRLYEWHNDLEELAINEGLGSIEALARIGFEDEVIIRKLIHWTDKRY</sequence>
<keyword evidence="2" id="KW-1185">Reference proteome</keyword>
<comment type="caution">
    <text evidence="1">The sequence shown here is derived from an EMBL/GenBank/DDBJ whole genome shotgun (WGS) entry which is preliminary data.</text>
</comment>
<reference evidence="1 2" key="1">
    <citation type="submission" date="2019-10" db="EMBL/GenBank/DDBJ databases">
        <title>Genome sequence of Phaeocystidibacter marisrubri JCM30614 (type strain).</title>
        <authorList>
            <person name="Bowman J.P."/>
        </authorList>
    </citation>
    <scope>NUCLEOTIDE SEQUENCE [LARGE SCALE GENOMIC DNA]</scope>
    <source>
        <strain evidence="1 2">JCM 30614</strain>
    </source>
</reference>
<organism evidence="1 2">
    <name type="scientific">Phaeocystidibacter marisrubri</name>
    <dbReference type="NCBI Taxonomy" id="1577780"/>
    <lineage>
        <taxon>Bacteria</taxon>
        <taxon>Pseudomonadati</taxon>
        <taxon>Bacteroidota</taxon>
        <taxon>Flavobacteriia</taxon>
        <taxon>Flavobacteriales</taxon>
        <taxon>Phaeocystidibacteraceae</taxon>
        <taxon>Phaeocystidibacter</taxon>
    </lineage>
</organism>
<name>A0A6L3ZC69_9FLAO</name>
<proteinExistence type="predicted"/>
<dbReference type="EMBL" id="WBVQ01000006">
    <property type="protein sequence ID" value="KAB2815012.1"/>
    <property type="molecule type" value="Genomic_DNA"/>
</dbReference>
<protein>
    <submittedName>
        <fullName evidence="1">Uncharacterized protein</fullName>
    </submittedName>
</protein>
<evidence type="ECO:0000313" key="2">
    <source>
        <dbReference type="Proteomes" id="UP000484164"/>
    </source>
</evidence>
<dbReference type="AlphaFoldDB" id="A0A6L3ZC69"/>
<dbReference type="Proteomes" id="UP000484164">
    <property type="component" value="Unassembled WGS sequence"/>
</dbReference>
<gene>
    <name evidence="1" type="ORF">F8C82_14615</name>
</gene>
<dbReference type="RefSeq" id="WP_151694366.1">
    <property type="nucleotide sequence ID" value="NZ_BMGX01000002.1"/>
</dbReference>
<evidence type="ECO:0000313" key="1">
    <source>
        <dbReference type="EMBL" id="KAB2815012.1"/>
    </source>
</evidence>
<dbReference type="OrthoDB" id="883020at2"/>